<proteinExistence type="predicted"/>
<evidence type="ECO:0000313" key="1">
    <source>
        <dbReference type="EMBL" id="CAF0991883.1"/>
    </source>
</evidence>
<accession>A0A814GB73</accession>
<sequence length="315" mass="37731">MPILIVINKHKQFYEHYLLKKRLFLETRDRHFFCHDRFLLKKCPKLFKFNSIHLKILNIKKIILLNRDQTKFKIPFKKYKKISIYKFKRNQINRNKDFAIQTRSQKLPKNEYNKFPNEKKIEHIKDAENNQIEIDQNSFNVENIFEKKFSIINRDSFCEYRKSSIDSEIENPKDIPNFNFEIDRDLEEIDSNNQIEKINIENFQGFNNDVDLNQGNFLSNPSISKISQHTIEDLEEPILDLSLRNSKNSSYFSRNSLNSNINLIEEKTSRLSSKQYLDFKSFKSLDQQNENEILEPNNLSLFNSNLDSNFILNEP</sequence>
<gene>
    <name evidence="1" type="ORF">OXX778_LOCUS15955</name>
</gene>
<dbReference type="EMBL" id="CAJNOC010003644">
    <property type="protein sequence ID" value="CAF0991883.1"/>
    <property type="molecule type" value="Genomic_DNA"/>
</dbReference>
<protein>
    <submittedName>
        <fullName evidence="1">Uncharacterized protein</fullName>
    </submittedName>
</protein>
<evidence type="ECO:0000313" key="2">
    <source>
        <dbReference type="Proteomes" id="UP000663879"/>
    </source>
</evidence>
<keyword evidence="2" id="KW-1185">Reference proteome</keyword>
<name>A0A814GB73_9BILA</name>
<dbReference type="Proteomes" id="UP000663879">
    <property type="component" value="Unassembled WGS sequence"/>
</dbReference>
<reference evidence="1" key="1">
    <citation type="submission" date="2021-02" db="EMBL/GenBank/DDBJ databases">
        <authorList>
            <person name="Nowell W R."/>
        </authorList>
    </citation>
    <scope>NUCLEOTIDE SEQUENCE</scope>
    <source>
        <strain evidence="1">Ploen Becks lab</strain>
    </source>
</reference>
<dbReference type="AlphaFoldDB" id="A0A814GB73"/>
<organism evidence="1 2">
    <name type="scientific">Brachionus calyciflorus</name>
    <dbReference type="NCBI Taxonomy" id="104777"/>
    <lineage>
        <taxon>Eukaryota</taxon>
        <taxon>Metazoa</taxon>
        <taxon>Spiralia</taxon>
        <taxon>Gnathifera</taxon>
        <taxon>Rotifera</taxon>
        <taxon>Eurotatoria</taxon>
        <taxon>Monogononta</taxon>
        <taxon>Pseudotrocha</taxon>
        <taxon>Ploima</taxon>
        <taxon>Brachionidae</taxon>
        <taxon>Brachionus</taxon>
    </lineage>
</organism>
<comment type="caution">
    <text evidence="1">The sequence shown here is derived from an EMBL/GenBank/DDBJ whole genome shotgun (WGS) entry which is preliminary data.</text>
</comment>